<organism evidence="6 7">
    <name type="scientific">Acidovorax soli</name>
    <dbReference type="NCBI Taxonomy" id="592050"/>
    <lineage>
        <taxon>Bacteria</taxon>
        <taxon>Pseudomonadati</taxon>
        <taxon>Pseudomonadota</taxon>
        <taxon>Betaproteobacteria</taxon>
        <taxon>Burkholderiales</taxon>
        <taxon>Comamonadaceae</taxon>
        <taxon>Acidovorax</taxon>
    </lineage>
</organism>
<dbReference type="NCBIfam" id="TIGR03170">
    <property type="entry name" value="flgA_cterm"/>
    <property type="match status" value="1"/>
</dbReference>
<dbReference type="RefSeq" id="WP_260420391.1">
    <property type="nucleotide sequence ID" value="NZ_JACHLK010000013.1"/>
</dbReference>
<reference evidence="6 7" key="1">
    <citation type="submission" date="2020-08" db="EMBL/GenBank/DDBJ databases">
        <title>Functional genomics of gut bacteria from endangered species of beetles.</title>
        <authorList>
            <person name="Carlos-Shanley C."/>
        </authorList>
    </citation>
    <scope>NUCLEOTIDE SEQUENCE [LARGE SCALE GENOMIC DNA]</scope>
    <source>
        <strain evidence="6 7">S00198</strain>
    </source>
</reference>
<evidence type="ECO:0000313" key="7">
    <source>
        <dbReference type="Proteomes" id="UP000575083"/>
    </source>
</evidence>
<evidence type="ECO:0000256" key="1">
    <source>
        <dbReference type="ARBA" id="ARBA00004418"/>
    </source>
</evidence>
<proteinExistence type="predicted"/>
<evidence type="ECO:0000313" key="6">
    <source>
        <dbReference type="EMBL" id="MBB6562537.1"/>
    </source>
</evidence>
<protein>
    <submittedName>
        <fullName evidence="6">Flagella basal body P-ring formation protein FlgA</fullName>
    </submittedName>
</protein>
<dbReference type="InterPro" id="IPR013974">
    <property type="entry name" value="SAF"/>
</dbReference>
<keyword evidence="6" id="KW-0966">Cell projection</keyword>
<dbReference type="Pfam" id="PF13144">
    <property type="entry name" value="ChapFlgA"/>
    <property type="match status" value="1"/>
</dbReference>
<dbReference type="EMBL" id="JACHLK010000013">
    <property type="protein sequence ID" value="MBB6562537.1"/>
    <property type="molecule type" value="Genomic_DNA"/>
</dbReference>
<dbReference type="InterPro" id="IPR039246">
    <property type="entry name" value="Flagellar_FlgA"/>
</dbReference>
<dbReference type="GO" id="GO:0044780">
    <property type="term" value="P:bacterial-type flagellum assembly"/>
    <property type="evidence" value="ECO:0007669"/>
    <property type="project" value="InterPro"/>
</dbReference>
<dbReference type="PANTHER" id="PTHR36307">
    <property type="entry name" value="FLAGELLA BASAL BODY P-RING FORMATION PROTEIN FLGA"/>
    <property type="match status" value="1"/>
</dbReference>
<evidence type="ECO:0000256" key="2">
    <source>
        <dbReference type="ARBA" id="ARBA00022729"/>
    </source>
</evidence>
<name>A0A7X0PJ61_9BURK</name>
<keyword evidence="3" id="KW-0574">Periplasm</keyword>
<feature type="signal peptide" evidence="4">
    <location>
        <begin position="1"/>
        <end position="28"/>
    </location>
</feature>
<evidence type="ECO:0000259" key="5">
    <source>
        <dbReference type="SMART" id="SM00858"/>
    </source>
</evidence>
<keyword evidence="6" id="KW-0969">Cilium</keyword>
<feature type="domain" description="SAF" evidence="5">
    <location>
        <begin position="117"/>
        <end position="178"/>
    </location>
</feature>
<comment type="caution">
    <text evidence="6">The sequence shown here is derived from an EMBL/GenBank/DDBJ whole genome shotgun (WGS) entry which is preliminary data.</text>
</comment>
<keyword evidence="6" id="KW-0282">Flagellum</keyword>
<accession>A0A7X0PJ61</accession>
<comment type="subcellular location">
    <subcellularLocation>
        <location evidence="1">Periplasm</location>
    </subcellularLocation>
</comment>
<sequence length="253" mass="26771">MSIKNVHGRWWAGAACAGLLWGPLALSAAPLSAPAQRVEAAARQWLAEQATVKGLVAPQFELSLVERGGTAPAAACAQAVAVEAVETRYLSRMRFAATCPGSAGWQREWIVRADVSALVVVAAAPVQANRAMAEADLAQERRTLVDMADALPSIDAAVGQASTRALRSGQVVSPRWLVQPLLLKRGDSVSIVARNGLIEVQVPGEALEPGRRDQVVRVRNTGTGKVIRARVIEAGVVEPESMGQQSMGDQSRD</sequence>
<dbReference type="InterPro" id="IPR017585">
    <property type="entry name" value="SAF_FlgA"/>
</dbReference>
<dbReference type="GO" id="GO:0042597">
    <property type="term" value="C:periplasmic space"/>
    <property type="evidence" value="ECO:0007669"/>
    <property type="project" value="UniProtKB-SubCell"/>
</dbReference>
<keyword evidence="7" id="KW-1185">Reference proteome</keyword>
<gene>
    <name evidence="6" type="ORF">HNP48_005250</name>
</gene>
<dbReference type="AlphaFoldDB" id="A0A7X0PJ61"/>
<dbReference type="Proteomes" id="UP000575083">
    <property type="component" value="Unassembled WGS sequence"/>
</dbReference>
<dbReference type="Gene3D" id="2.30.30.760">
    <property type="match status" value="1"/>
</dbReference>
<evidence type="ECO:0000256" key="3">
    <source>
        <dbReference type="ARBA" id="ARBA00022764"/>
    </source>
</evidence>
<dbReference type="PANTHER" id="PTHR36307:SF1">
    <property type="entry name" value="FLAGELLA BASAL BODY P-RING FORMATION PROTEIN FLGA"/>
    <property type="match status" value="1"/>
</dbReference>
<feature type="chain" id="PRO_5031196439" evidence="4">
    <location>
        <begin position="29"/>
        <end position="253"/>
    </location>
</feature>
<keyword evidence="2 4" id="KW-0732">Signal</keyword>
<evidence type="ECO:0000256" key="4">
    <source>
        <dbReference type="SAM" id="SignalP"/>
    </source>
</evidence>
<dbReference type="SMART" id="SM00858">
    <property type="entry name" value="SAF"/>
    <property type="match status" value="1"/>
</dbReference>
<dbReference type="Gene3D" id="3.90.1210.10">
    <property type="entry name" value="Antifreeze-like/N-acetylneuraminic acid synthase C-terminal domain"/>
    <property type="match status" value="1"/>
</dbReference>